<dbReference type="InterPro" id="IPR026983">
    <property type="entry name" value="DHC"/>
</dbReference>
<keyword evidence="4 6" id="KW-0472">Membrane</keyword>
<comment type="subcellular location">
    <subcellularLocation>
        <location evidence="1">Membrane</location>
        <topology evidence="1">Multi-pass membrane protein</topology>
    </subcellularLocation>
</comment>
<dbReference type="InterPro" id="IPR024317">
    <property type="entry name" value="Dynein_heavy_chain_D4_dom"/>
</dbReference>
<dbReference type="InterPro" id="IPR027359">
    <property type="entry name" value="Volt_channel_dom_sf"/>
</dbReference>
<feature type="domain" description="EF-hand" evidence="7">
    <location>
        <begin position="315"/>
        <end position="350"/>
    </location>
</feature>
<dbReference type="InterPro" id="IPR002048">
    <property type="entry name" value="EF_hand_dom"/>
</dbReference>
<dbReference type="SUPFAM" id="SSF52540">
    <property type="entry name" value="P-loop containing nucleoside triphosphate hydrolases"/>
    <property type="match status" value="1"/>
</dbReference>
<feature type="transmembrane region" description="Helical" evidence="6">
    <location>
        <begin position="21"/>
        <end position="46"/>
    </location>
</feature>
<comment type="caution">
    <text evidence="8">The sequence shown here is derived from an EMBL/GenBank/DDBJ whole genome shotgun (WGS) entry which is preliminary data.</text>
</comment>
<dbReference type="Gene3D" id="3.40.50.300">
    <property type="entry name" value="P-loop containing nucleotide triphosphate hydrolases"/>
    <property type="match status" value="1"/>
</dbReference>
<name>A0ABN9X4I4_9DINO</name>
<dbReference type="Proteomes" id="UP001189429">
    <property type="component" value="Unassembled WGS sequence"/>
</dbReference>
<evidence type="ECO:0000313" key="8">
    <source>
        <dbReference type="EMBL" id="CAK0892997.1"/>
    </source>
</evidence>
<dbReference type="InterPro" id="IPR011992">
    <property type="entry name" value="EF-hand-dom_pair"/>
</dbReference>
<proteinExistence type="predicted"/>
<protein>
    <recommendedName>
        <fullName evidence="7">EF-hand domain-containing protein</fullName>
    </recommendedName>
</protein>
<dbReference type="Pfam" id="PF00520">
    <property type="entry name" value="Ion_trans"/>
    <property type="match status" value="1"/>
</dbReference>
<feature type="transmembrane region" description="Helical" evidence="6">
    <location>
        <begin position="172"/>
        <end position="197"/>
    </location>
</feature>
<dbReference type="Gene3D" id="1.20.920.20">
    <property type="match status" value="1"/>
</dbReference>
<evidence type="ECO:0000259" key="7">
    <source>
        <dbReference type="PROSITE" id="PS50222"/>
    </source>
</evidence>
<dbReference type="InterPro" id="IPR005821">
    <property type="entry name" value="Ion_trans_dom"/>
</dbReference>
<evidence type="ECO:0000313" key="9">
    <source>
        <dbReference type="Proteomes" id="UP001189429"/>
    </source>
</evidence>
<dbReference type="InterPro" id="IPR027417">
    <property type="entry name" value="P-loop_NTPase"/>
</dbReference>
<dbReference type="EMBL" id="CAUYUJ010019696">
    <property type="protein sequence ID" value="CAK0892997.1"/>
    <property type="molecule type" value="Genomic_DNA"/>
</dbReference>
<dbReference type="PANTHER" id="PTHR46961:SF8">
    <property type="entry name" value="DYNEIN AXONEMAL HEAVY CHAIN 7"/>
    <property type="match status" value="1"/>
</dbReference>
<keyword evidence="3 6" id="KW-1133">Transmembrane helix</keyword>
<feature type="non-terminal residue" evidence="8">
    <location>
        <position position="793"/>
    </location>
</feature>
<keyword evidence="9" id="KW-1185">Reference proteome</keyword>
<dbReference type="PROSITE" id="PS50222">
    <property type="entry name" value="EF_HAND_2"/>
    <property type="match status" value="1"/>
</dbReference>
<keyword evidence="2 6" id="KW-0812">Transmembrane</keyword>
<evidence type="ECO:0000256" key="4">
    <source>
        <dbReference type="ARBA" id="ARBA00023136"/>
    </source>
</evidence>
<dbReference type="Pfam" id="PF12780">
    <property type="entry name" value="AAA_8"/>
    <property type="match status" value="1"/>
</dbReference>
<reference evidence="8" key="1">
    <citation type="submission" date="2023-10" db="EMBL/GenBank/DDBJ databases">
        <authorList>
            <person name="Chen Y."/>
            <person name="Shah S."/>
            <person name="Dougan E. K."/>
            <person name="Thang M."/>
            <person name="Chan C."/>
        </authorList>
    </citation>
    <scope>NUCLEOTIDE SEQUENCE [LARGE SCALE GENOMIC DNA]</scope>
</reference>
<feature type="region of interest" description="Disordered" evidence="5">
    <location>
        <begin position="203"/>
        <end position="232"/>
    </location>
</feature>
<gene>
    <name evidence="8" type="ORF">PCOR1329_LOCUS72493</name>
</gene>
<evidence type="ECO:0000256" key="6">
    <source>
        <dbReference type="SAM" id="Phobius"/>
    </source>
</evidence>
<feature type="compositionally biased region" description="Basic and acidic residues" evidence="5">
    <location>
        <begin position="205"/>
        <end position="227"/>
    </location>
</feature>
<dbReference type="PANTHER" id="PTHR46961">
    <property type="entry name" value="DYNEIN HEAVY CHAIN 1, AXONEMAL-LIKE PROTEIN"/>
    <property type="match status" value="1"/>
</dbReference>
<evidence type="ECO:0000256" key="5">
    <source>
        <dbReference type="SAM" id="MobiDB-lite"/>
    </source>
</evidence>
<sequence length="793" mass="88209">MMEVVARMYVFKADFFVTERVWNIFDIIILLLALAEIVLELVVHTFSDTDRSLFDNGGLAKMLRLFRLTRLLRLIRTIRQLKPLRMLVHSIIFAGKSVFWALLLLFAIVYAFGVILTQAVTEHTEGGTVIDDEDLIVYYGDLYRSMLSLWMAVSGGINWKDLTAPLLGTGSIMWMLLFLVYITFMHGGGYFFVLNVVSQGAGVPRGREGRVRESGEDGEGPGREGGRRKYGGGGTRALPQVTGVFCQNAIEGAQQDLDHTIEVQLREKQVYIDRLYMLFKEMSEDASEDYGLSAAELHMQLAKPKVQSWFKALDVDAKQTWKLFKILDPEDSGCVSLEDFVEGCMELRGSATRVDVESLKWEIRAANARAEHNDLTIHLLLAVVCAFWALRRVLNAWWRIHRATLARQEAPLFDGGPQTDRRQRFRPEACPVLGPQWPREAFPLAAGAGIPSLGLGVRGPSPGGVSLGGARPLAPAAGYPARTGLGGPALVAKAGLPQLVGSSWGSCTLKHFGVAEGLLAQESFSIEISKSYGMADWHEDIKRLLIRVGGQGKEVCFLLPDTQIANENFLEETSGLLNNGEVPNLFNAEDKAQILEMCTNNAASAGRLGTAEVFAFFTEQCMKNLHVVIALSPIGEAFRRRVRMFPSLVNCTTTNWFHEWPNQALQSVANYFLGALEMPDDVKKGCVDVCVAMQKSVFELSEKFVKEVHRHYYVTPTSYLELINSFKGLLEFKREEVSTAKSRYDVGLDKIMSTESQVAGMQAELEELQPVLKKTAVETDQLMKVIEGEKKQA</sequence>
<dbReference type="SUPFAM" id="SSF81324">
    <property type="entry name" value="Voltage-gated potassium channels"/>
    <property type="match status" value="1"/>
</dbReference>
<dbReference type="Gene3D" id="1.10.287.70">
    <property type="match status" value="1"/>
</dbReference>
<dbReference type="Gene3D" id="1.20.120.350">
    <property type="entry name" value="Voltage-gated potassium channels. Chain C"/>
    <property type="match status" value="1"/>
</dbReference>
<organism evidence="8 9">
    <name type="scientific">Prorocentrum cordatum</name>
    <dbReference type="NCBI Taxonomy" id="2364126"/>
    <lineage>
        <taxon>Eukaryota</taxon>
        <taxon>Sar</taxon>
        <taxon>Alveolata</taxon>
        <taxon>Dinophyceae</taxon>
        <taxon>Prorocentrales</taxon>
        <taxon>Prorocentraceae</taxon>
        <taxon>Prorocentrum</taxon>
    </lineage>
</organism>
<evidence type="ECO:0000256" key="1">
    <source>
        <dbReference type="ARBA" id="ARBA00004141"/>
    </source>
</evidence>
<evidence type="ECO:0000256" key="2">
    <source>
        <dbReference type="ARBA" id="ARBA00022692"/>
    </source>
</evidence>
<accession>A0ABN9X4I4</accession>
<dbReference type="SUPFAM" id="SSF47473">
    <property type="entry name" value="EF-hand"/>
    <property type="match status" value="1"/>
</dbReference>
<evidence type="ECO:0000256" key="3">
    <source>
        <dbReference type="ARBA" id="ARBA00022989"/>
    </source>
</evidence>
<dbReference type="Gene3D" id="1.10.238.10">
    <property type="entry name" value="EF-hand"/>
    <property type="match status" value="1"/>
</dbReference>
<feature type="transmembrane region" description="Helical" evidence="6">
    <location>
        <begin position="87"/>
        <end position="112"/>
    </location>
</feature>